<dbReference type="SUPFAM" id="SSF81606">
    <property type="entry name" value="PP2C-like"/>
    <property type="match status" value="1"/>
</dbReference>
<dbReference type="InterPro" id="IPR036457">
    <property type="entry name" value="PPM-type-like_dom_sf"/>
</dbReference>
<reference evidence="1" key="1">
    <citation type="submission" date="2023-03" db="EMBL/GenBank/DDBJ databases">
        <title>Massive genome expansion in bonnet fungi (Mycena s.s.) driven by repeated elements and novel gene families across ecological guilds.</title>
        <authorList>
            <consortium name="Lawrence Berkeley National Laboratory"/>
            <person name="Harder C.B."/>
            <person name="Miyauchi S."/>
            <person name="Viragh M."/>
            <person name="Kuo A."/>
            <person name="Thoen E."/>
            <person name="Andreopoulos B."/>
            <person name="Lu D."/>
            <person name="Skrede I."/>
            <person name="Drula E."/>
            <person name="Henrissat B."/>
            <person name="Morin E."/>
            <person name="Kohler A."/>
            <person name="Barry K."/>
            <person name="LaButti K."/>
            <person name="Morin E."/>
            <person name="Salamov A."/>
            <person name="Lipzen A."/>
            <person name="Mereny Z."/>
            <person name="Hegedus B."/>
            <person name="Baldrian P."/>
            <person name="Stursova M."/>
            <person name="Weitz H."/>
            <person name="Taylor A."/>
            <person name="Grigoriev I.V."/>
            <person name="Nagy L.G."/>
            <person name="Martin F."/>
            <person name="Kauserud H."/>
        </authorList>
    </citation>
    <scope>NUCLEOTIDE SEQUENCE</scope>
    <source>
        <strain evidence="1">9284</strain>
    </source>
</reference>
<dbReference type="AlphaFoldDB" id="A0AAD7C2K4"/>
<evidence type="ECO:0000313" key="1">
    <source>
        <dbReference type="EMBL" id="KAJ7637177.1"/>
    </source>
</evidence>
<proteinExistence type="predicted"/>
<evidence type="ECO:0000313" key="2">
    <source>
        <dbReference type="Proteomes" id="UP001221142"/>
    </source>
</evidence>
<comment type="caution">
    <text evidence="1">The sequence shown here is derived from an EMBL/GenBank/DDBJ whole genome shotgun (WGS) entry which is preliminary data.</text>
</comment>
<name>A0AAD7C2K4_9AGAR</name>
<protein>
    <recommendedName>
        <fullName evidence="3">Protein phosphatase</fullName>
    </recommendedName>
</protein>
<dbReference type="Proteomes" id="UP001221142">
    <property type="component" value="Unassembled WGS sequence"/>
</dbReference>
<sequence length="318" mass="36222">MSPAEFVSTTLVLPDGTKFHQSVLPTKKEDRTVVLPFEHGTIVAIFDGVHLNMTSAKYLIFDQCHHSSDLSEYASRCIPQLVADRYNPNDPNLEQTIQQIFQDFDRSLLSPVYKLFKEGEDWTDGHWEDPGNVHEVIGYGPQDAQFREGRLAVVGTTMQYAGDGKTARCTRRFHLKAPQLFVKRVLGYFYRSPYPPSVYQEWVLRRNTTPPYISSTPSVQRYELLPGDILVLASDGLPDSMTVTQSPIPPAERWDVLMSLVGRRHDERLDHERIPSDSSYNPAELLIRNSLFGKDEAKMVKELDDTGRDDISVVFMEI</sequence>
<dbReference type="Gene3D" id="3.60.40.10">
    <property type="entry name" value="PPM-type phosphatase domain"/>
    <property type="match status" value="1"/>
</dbReference>
<evidence type="ECO:0008006" key="3">
    <source>
        <dbReference type="Google" id="ProtNLM"/>
    </source>
</evidence>
<gene>
    <name evidence="1" type="ORF">FB45DRAFT_1139684</name>
</gene>
<organism evidence="1 2">
    <name type="scientific">Roridomyces roridus</name>
    <dbReference type="NCBI Taxonomy" id="1738132"/>
    <lineage>
        <taxon>Eukaryota</taxon>
        <taxon>Fungi</taxon>
        <taxon>Dikarya</taxon>
        <taxon>Basidiomycota</taxon>
        <taxon>Agaricomycotina</taxon>
        <taxon>Agaricomycetes</taxon>
        <taxon>Agaricomycetidae</taxon>
        <taxon>Agaricales</taxon>
        <taxon>Marasmiineae</taxon>
        <taxon>Mycenaceae</taxon>
        <taxon>Roridomyces</taxon>
    </lineage>
</organism>
<dbReference type="EMBL" id="JARKIF010000006">
    <property type="protein sequence ID" value="KAJ7637177.1"/>
    <property type="molecule type" value="Genomic_DNA"/>
</dbReference>
<accession>A0AAD7C2K4</accession>
<keyword evidence="2" id="KW-1185">Reference proteome</keyword>